<dbReference type="InterPro" id="IPR013595">
    <property type="entry name" value="Pept_S33_TAP-like_C"/>
</dbReference>
<dbReference type="RefSeq" id="WP_008239199.1">
    <property type="nucleotide sequence ID" value="NZ_AJJU01000009.1"/>
</dbReference>
<accession>I0WE61</accession>
<protein>
    <submittedName>
        <fullName evidence="3">Alpha/beta hydrolase</fullName>
    </submittedName>
</protein>
<reference evidence="3 4" key="1">
    <citation type="journal article" date="2012" name="J. Bacteriol.">
        <title>Genome Sequence of the Halotolerant Bacterium Imtechella halotolerans K1T.</title>
        <authorList>
            <person name="Kumar S."/>
            <person name="Vikram S."/>
            <person name="Subramanian S."/>
            <person name="Raghava G.P."/>
            <person name="Pinnaka A.K."/>
        </authorList>
    </citation>
    <scope>NUCLEOTIDE SEQUENCE [LARGE SCALE GENOMIC DNA]</scope>
    <source>
        <strain evidence="3 4">K1</strain>
    </source>
</reference>
<dbReference type="Gene3D" id="3.40.50.1820">
    <property type="entry name" value="alpha/beta hydrolase"/>
    <property type="match status" value="1"/>
</dbReference>
<keyword evidence="3" id="KW-0378">Hydrolase</keyword>
<dbReference type="PANTHER" id="PTHR43433:SF5">
    <property type="entry name" value="AB HYDROLASE-1 DOMAIN-CONTAINING PROTEIN"/>
    <property type="match status" value="1"/>
</dbReference>
<dbReference type="eggNOG" id="COG1073">
    <property type="taxonomic scope" value="Bacteria"/>
</dbReference>
<proteinExistence type="predicted"/>
<organism evidence="3 4">
    <name type="scientific">Imtechella halotolerans K1</name>
    <dbReference type="NCBI Taxonomy" id="946077"/>
    <lineage>
        <taxon>Bacteria</taxon>
        <taxon>Pseudomonadati</taxon>
        <taxon>Bacteroidota</taxon>
        <taxon>Flavobacteriia</taxon>
        <taxon>Flavobacteriales</taxon>
        <taxon>Flavobacteriaceae</taxon>
        <taxon>Imtechella</taxon>
    </lineage>
</organism>
<dbReference type="GO" id="GO:0016787">
    <property type="term" value="F:hydrolase activity"/>
    <property type="evidence" value="ECO:0007669"/>
    <property type="project" value="UniProtKB-KW"/>
</dbReference>
<dbReference type="OrthoDB" id="9785847at2"/>
<dbReference type="Pfam" id="PF08386">
    <property type="entry name" value="Abhydrolase_4"/>
    <property type="match status" value="1"/>
</dbReference>
<dbReference type="STRING" id="946077.W5A_07852"/>
<feature type="domain" description="Peptidase S33 tripeptidyl aminopeptidase-like C-terminal" evidence="1">
    <location>
        <begin position="228"/>
        <end position="287"/>
    </location>
</feature>
<dbReference type="Pfam" id="PF12146">
    <property type="entry name" value="Hydrolase_4"/>
    <property type="match status" value="1"/>
</dbReference>
<dbReference type="EMBL" id="AJJU01000009">
    <property type="protein sequence ID" value="EID74677.1"/>
    <property type="molecule type" value="Genomic_DNA"/>
</dbReference>
<dbReference type="SUPFAM" id="SSF53474">
    <property type="entry name" value="alpha/beta-Hydrolases"/>
    <property type="match status" value="1"/>
</dbReference>
<dbReference type="InterPro" id="IPR050471">
    <property type="entry name" value="AB_hydrolase"/>
</dbReference>
<feature type="domain" description="Serine aminopeptidase S33" evidence="2">
    <location>
        <begin position="84"/>
        <end position="170"/>
    </location>
</feature>
<evidence type="ECO:0000313" key="3">
    <source>
        <dbReference type="EMBL" id="EID74677.1"/>
    </source>
</evidence>
<dbReference type="Proteomes" id="UP000005938">
    <property type="component" value="Unassembled WGS sequence"/>
</dbReference>
<comment type="caution">
    <text evidence="3">The sequence shown here is derived from an EMBL/GenBank/DDBJ whole genome shotgun (WGS) entry which is preliminary data.</text>
</comment>
<dbReference type="PATRIC" id="fig|946077.3.peg.1590"/>
<evidence type="ECO:0000259" key="1">
    <source>
        <dbReference type="Pfam" id="PF08386"/>
    </source>
</evidence>
<name>I0WE61_9FLAO</name>
<evidence type="ECO:0000259" key="2">
    <source>
        <dbReference type="Pfam" id="PF12146"/>
    </source>
</evidence>
<dbReference type="AlphaFoldDB" id="I0WE61"/>
<dbReference type="PANTHER" id="PTHR43433">
    <property type="entry name" value="HYDROLASE, ALPHA/BETA FOLD FAMILY PROTEIN"/>
    <property type="match status" value="1"/>
</dbReference>
<dbReference type="InterPro" id="IPR029058">
    <property type="entry name" value="AB_hydrolase_fold"/>
</dbReference>
<dbReference type="InterPro" id="IPR022742">
    <property type="entry name" value="Hydrolase_4"/>
</dbReference>
<sequence>MQTNSPTKNYRQTVEIPAPLIFIGKVLQFFSIQWAANYAAKLFYTPFKFKVPKRELPMDNGSIQKHYYVPAIQKEIIIYEYGTSDKKILLSHGWSGRGTQLVKIADKLLEMGYSTVSFDAPGHGKSQGKATHMLEFVAIIHELHKTHGPFMAAIGHSLGGMALLNAIHQGLPIPKLVTIGSGDVIDDIMDDFIERMKLRPEVGQAMSRIFEKRIGKPMNSFSSHLVAKQVHIPVLVIHDVDDMEVPVKAAYSIHQQLPKGELMITNQLGHRKILGDKSVINRIESFVKIPCHENVLS</sequence>
<evidence type="ECO:0000313" key="4">
    <source>
        <dbReference type="Proteomes" id="UP000005938"/>
    </source>
</evidence>
<keyword evidence="4" id="KW-1185">Reference proteome</keyword>
<gene>
    <name evidence="3" type="ORF">W5A_07852</name>
</gene>